<name>A0A1J4MXU1_9ACTN</name>
<dbReference type="InterPro" id="IPR051785">
    <property type="entry name" value="MMCE/EMCE_epimerase"/>
</dbReference>
<dbReference type="GO" id="GO:0046872">
    <property type="term" value="F:metal ion binding"/>
    <property type="evidence" value="ECO:0007669"/>
    <property type="project" value="UniProtKB-KW"/>
</dbReference>
<proteinExistence type="predicted"/>
<dbReference type="STRING" id="1844.UG56_024470"/>
<dbReference type="GO" id="GO:0004493">
    <property type="term" value="F:methylmalonyl-CoA epimerase activity"/>
    <property type="evidence" value="ECO:0007669"/>
    <property type="project" value="TreeGrafter"/>
</dbReference>
<keyword evidence="1" id="KW-0479">Metal-binding</keyword>
<dbReference type="Gene3D" id="3.10.180.10">
    <property type="entry name" value="2,3-Dihydroxybiphenyl 1,2-Dioxygenase, domain 1"/>
    <property type="match status" value="1"/>
</dbReference>
<dbReference type="PANTHER" id="PTHR43048:SF3">
    <property type="entry name" value="METHYLMALONYL-COA EPIMERASE, MITOCHONDRIAL"/>
    <property type="match status" value="1"/>
</dbReference>
<dbReference type="OrthoDB" id="7187210at2"/>
<dbReference type="SUPFAM" id="SSF54593">
    <property type="entry name" value="Glyoxalase/Bleomycin resistance protein/Dihydroxybiphenyl dioxygenase"/>
    <property type="match status" value="1"/>
</dbReference>
<dbReference type="RefSeq" id="WP_045547623.1">
    <property type="nucleotide sequence ID" value="NZ_JZDQ02000046.1"/>
</dbReference>
<evidence type="ECO:0000313" key="3">
    <source>
        <dbReference type="EMBL" id="OIJ24090.1"/>
    </source>
</evidence>
<dbReference type="InterPro" id="IPR029068">
    <property type="entry name" value="Glyas_Bleomycin-R_OHBP_Dase"/>
</dbReference>
<keyword evidence="4" id="KW-1185">Reference proteome</keyword>
<sequence>MPDLRLDHVGIQVRDLFRTAEAFERLFGYRRVTDPVVNTRHGVRGIFLEKSGSLPIKLITPVTPGPHAYGLHHLAFMAPDLEATLVELRVAGARTLSPPQPGEMFDDELIAFVRAAGINVELITTDRRRGRID</sequence>
<dbReference type="Pfam" id="PF13669">
    <property type="entry name" value="Glyoxalase_4"/>
    <property type="match status" value="1"/>
</dbReference>
<feature type="domain" description="VOC" evidence="2">
    <location>
        <begin position="5"/>
        <end position="125"/>
    </location>
</feature>
<evidence type="ECO:0000313" key="4">
    <source>
        <dbReference type="Proteomes" id="UP000033772"/>
    </source>
</evidence>
<evidence type="ECO:0000259" key="2">
    <source>
        <dbReference type="PROSITE" id="PS51819"/>
    </source>
</evidence>
<comment type="caution">
    <text evidence="3">The sequence shown here is derived from an EMBL/GenBank/DDBJ whole genome shotgun (WGS) entry which is preliminary data.</text>
</comment>
<dbReference type="AlphaFoldDB" id="A0A1J4MXU1"/>
<gene>
    <name evidence="3" type="ORF">UG56_024470</name>
</gene>
<dbReference type="GO" id="GO:0046491">
    <property type="term" value="P:L-methylmalonyl-CoA metabolic process"/>
    <property type="evidence" value="ECO:0007669"/>
    <property type="project" value="TreeGrafter"/>
</dbReference>
<dbReference type="InterPro" id="IPR037523">
    <property type="entry name" value="VOC_core"/>
</dbReference>
<accession>A0A1J4MXU1</accession>
<dbReference type="PANTHER" id="PTHR43048">
    <property type="entry name" value="METHYLMALONYL-COA EPIMERASE"/>
    <property type="match status" value="1"/>
</dbReference>
<organism evidence="3 4">
    <name type="scientific">Nocardioides luteus</name>
    <dbReference type="NCBI Taxonomy" id="1844"/>
    <lineage>
        <taxon>Bacteria</taxon>
        <taxon>Bacillati</taxon>
        <taxon>Actinomycetota</taxon>
        <taxon>Actinomycetes</taxon>
        <taxon>Propionibacteriales</taxon>
        <taxon>Nocardioidaceae</taxon>
        <taxon>Nocardioides</taxon>
    </lineage>
</organism>
<evidence type="ECO:0000256" key="1">
    <source>
        <dbReference type="ARBA" id="ARBA00022723"/>
    </source>
</evidence>
<dbReference type="Proteomes" id="UP000033772">
    <property type="component" value="Unassembled WGS sequence"/>
</dbReference>
<dbReference type="EMBL" id="JZDQ02000046">
    <property type="protein sequence ID" value="OIJ24090.1"/>
    <property type="molecule type" value="Genomic_DNA"/>
</dbReference>
<reference evidence="3" key="1">
    <citation type="submission" date="2016-10" db="EMBL/GenBank/DDBJ databases">
        <title>Draft Genome Sequence of Nocardioides luteus Strain BAFB, an Alkane-Degrading Bacterium Isolated from JP-7 Polluted Soil.</title>
        <authorList>
            <person name="Brown L."/>
            <person name="Ruiz O.N."/>
            <person name="Gunasekera T."/>
        </authorList>
    </citation>
    <scope>NUCLEOTIDE SEQUENCE [LARGE SCALE GENOMIC DNA]</scope>
    <source>
        <strain evidence="3">BAFB</strain>
    </source>
</reference>
<dbReference type="PROSITE" id="PS51819">
    <property type="entry name" value="VOC"/>
    <property type="match status" value="1"/>
</dbReference>
<protein>
    <recommendedName>
        <fullName evidence="2">VOC domain-containing protein</fullName>
    </recommendedName>
</protein>